<evidence type="ECO:0000313" key="3">
    <source>
        <dbReference type="Proteomes" id="UP000595254"/>
    </source>
</evidence>
<evidence type="ECO:0000256" key="1">
    <source>
        <dbReference type="SAM" id="SignalP"/>
    </source>
</evidence>
<sequence>MKNKKYKWLLTACMFTLTAGCSPDNAADKQGSNEMEQMTNNPRQVSQRYYDRYPDHTVDQSINNRSTAVVSQDTGEDIENVKYVVRMTTPYEAKQVWVNGETITVHVDSRGKIDSKEEWKKEKIRIHNLLRNTIPGYDFNIQLDK</sequence>
<accession>A0A974RZ40</accession>
<dbReference type="PROSITE" id="PS51257">
    <property type="entry name" value="PROKAR_LIPOPROTEIN"/>
    <property type="match status" value="1"/>
</dbReference>
<reference evidence="2 3" key="1">
    <citation type="submission" date="2021-01" db="EMBL/GenBank/DDBJ databases">
        <title>FDA dAtabase for Regulatory Grade micrObial Sequences (FDA-ARGOS): Supporting development and validation of Infectious Disease Dx tests.</title>
        <authorList>
            <person name="Nelson B."/>
            <person name="Plummer A."/>
            <person name="Tallon L."/>
            <person name="Sadzewicz L."/>
            <person name="Zhao X."/>
            <person name="Boylan J."/>
            <person name="Ott S."/>
            <person name="Bowen H."/>
            <person name="Vavikolanu K."/>
            <person name="Mehta A."/>
            <person name="Aluvathingal J."/>
            <person name="Nadendla S."/>
            <person name="Myers T."/>
            <person name="Yan Y."/>
            <person name="Sichtig H."/>
        </authorList>
    </citation>
    <scope>NUCLEOTIDE SEQUENCE [LARGE SCALE GENOMIC DNA]</scope>
    <source>
        <strain evidence="2 3">FDAARGOS_1161</strain>
    </source>
</reference>
<evidence type="ECO:0000313" key="2">
    <source>
        <dbReference type="EMBL" id="QQS99050.1"/>
    </source>
</evidence>
<feature type="chain" id="PRO_5037837032" description="Lipoprotein" evidence="1">
    <location>
        <begin position="27"/>
        <end position="145"/>
    </location>
</feature>
<gene>
    <name evidence="2" type="ORF">I6J18_15530</name>
</gene>
<name>A0A974RZ40_PERPY</name>
<dbReference type="EMBL" id="CP068053">
    <property type="protein sequence ID" value="QQS99050.1"/>
    <property type="molecule type" value="Genomic_DNA"/>
</dbReference>
<dbReference type="Proteomes" id="UP000595254">
    <property type="component" value="Chromosome"/>
</dbReference>
<keyword evidence="3" id="KW-1185">Reference proteome</keyword>
<feature type="signal peptide" evidence="1">
    <location>
        <begin position="1"/>
        <end position="26"/>
    </location>
</feature>
<dbReference type="KEGG" id="ppsr:I6J18_15530"/>
<proteinExistence type="predicted"/>
<protein>
    <recommendedName>
        <fullName evidence="4">Lipoprotein</fullName>
    </recommendedName>
</protein>
<keyword evidence="1" id="KW-0732">Signal</keyword>
<dbReference type="RefSeq" id="WP_040372811.1">
    <property type="nucleotide sequence ID" value="NZ_CP068053.1"/>
</dbReference>
<organism evidence="2 3">
    <name type="scientific">Peribacillus psychrosaccharolyticus</name>
    <name type="common">Bacillus psychrosaccharolyticus</name>
    <dbReference type="NCBI Taxonomy" id="1407"/>
    <lineage>
        <taxon>Bacteria</taxon>
        <taxon>Bacillati</taxon>
        <taxon>Bacillota</taxon>
        <taxon>Bacilli</taxon>
        <taxon>Bacillales</taxon>
        <taxon>Bacillaceae</taxon>
        <taxon>Peribacillus</taxon>
    </lineage>
</organism>
<dbReference type="AlphaFoldDB" id="A0A974RZ40"/>
<evidence type="ECO:0008006" key="4">
    <source>
        <dbReference type="Google" id="ProtNLM"/>
    </source>
</evidence>